<name>A0A8J2NII3_9HEXA</name>
<keyword evidence="1 2" id="KW-1015">Disulfide bond</keyword>
<proteinExistence type="predicted"/>
<comment type="caution">
    <text evidence="5">The sequence shown here is derived from an EMBL/GenBank/DDBJ whole genome shotgun (WGS) entry which is preliminary data.</text>
</comment>
<dbReference type="InterPro" id="IPR023415">
    <property type="entry name" value="LDLR_class-A_CS"/>
</dbReference>
<feature type="disulfide bond" evidence="2">
    <location>
        <begin position="24"/>
        <end position="36"/>
    </location>
</feature>
<feature type="domain" description="CUB" evidence="4">
    <location>
        <begin position="62"/>
        <end position="185"/>
    </location>
</feature>
<dbReference type="PROSITE" id="PS01209">
    <property type="entry name" value="LDLRA_1"/>
    <property type="match status" value="1"/>
</dbReference>
<protein>
    <recommendedName>
        <fullName evidence="4">CUB domain-containing protein</fullName>
    </recommendedName>
</protein>
<evidence type="ECO:0000313" key="6">
    <source>
        <dbReference type="Proteomes" id="UP000708208"/>
    </source>
</evidence>
<accession>A0A8J2NII3</accession>
<dbReference type="PROSITE" id="PS01180">
    <property type="entry name" value="CUB"/>
    <property type="match status" value="1"/>
</dbReference>
<evidence type="ECO:0000313" key="5">
    <source>
        <dbReference type="EMBL" id="CAG7689251.1"/>
    </source>
</evidence>
<dbReference type="EMBL" id="CAJVCH010020404">
    <property type="protein sequence ID" value="CAG7689251.1"/>
    <property type="molecule type" value="Genomic_DNA"/>
</dbReference>
<evidence type="ECO:0000256" key="1">
    <source>
        <dbReference type="ARBA" id="ARBA00023157"/>
    </source>
</evidence>
<evidence type="ECO:0000256" key="3">
    <source>
        <dbReference type="SAM" id="SignalP"/>
    </source>
</evidence>
<dbReference type="OrthoDB" id="10037824at2759"/>
<comment type="caution">
    <text evidence="2">Lacks conserved residue(s) required for the propagation of feature annotation.</text>
</comment>
<feature type="chain" id="PRO_5035154815" description="CUB domain-containing protein" evidence="3">
    <location>
        <begin position="24"/>
        <end position="220"/>
    </location>
</feature>
<reference evidence="5" key="1">
    <citation type="submission" date="2021-06" db="EMBL/GenBank/DDBJ databases">
        <authorList>
            <person name="Hodson N. C."/>
            <person name="Mongue J. A."/>
            <person name="Jaron S. K."/>
        </authorList>
    </citation>
    <scope>NUCLEOTIDE SEQUENCE</scope>
</reference>
<dbReference type="Proteomes" id="UP000708208">
    <property type="component" value="Unassembled WGS sequence"/>
</dbReference>
<sequence>MFHLFALVPLNVLLLDFISLATTCKISEFKCESGDCVDLDRYCNGVTECPDSSDEPRHCTPCNRTYYGIKSSTYNLQLHNSQATKSSFSCSLTFIAAGGPNGDLIQLKFNSIFLSKISPQQEISNCRRTKLIIQEPDRQIYSEFCHYSFINKPYFSETNRLILTFVSTELNNQLNFDFKLTFKFIGKDEASVRYGNGVFRGDLLPGTPCSLLFNNCYKEK</sequence>
<dbReference type="InterPro" id="IPR002172">
    <property type="entry name" value="LDrepeatLR_classA_rpt"/>
</dbReference>
<keyword evidence="3" id="KW-0732">Signal</keyword>
<evidence type="ECO:0000259" key="4">
    <source>
        <dbReference type="PROSITE" id="PS01180"/>
    </source>
</evidence>
<feature type="disulfide bond" evidence="2">
    <location>
        <begin position="31"/>
        <end position="49"/>
    </location>
</feature>
<gene>
    <name evidence="5" type="ORF">AFUS01_LOCUS3398</name>
</gene>
<feature type="signal peptide" evidence="3">
    <location>
        <begin position="1"/>
        <end position="23"/>
    </location>
</feature>
<dbReference type="PROSITE" id="PS50068">
    <property type="entry name" value="LDLRA_2"/>
    <property type="match status" value="1"/>
</dbReference>
<dbReference type="AlphaFoldDB" id="A0A8J2NII3"/>
<dbReference type="Pfam" id="PF00057">
    <property type="entry name" value="Ldl_recept_a"/>
    <property type="match status" value="1"/>
</dbReference>
<dbReference type="CDD" id="cd00112">
    <property type="entry name" value="LDLa"/>
    <property type="match status" value="1"/>
</dbReference>
<organism evidence="5 6">
    <name type="scientific">Allacma fusca</name>
    <dbReference type="NCBI Taxonomy" id="39272"/>
    <lineage>
        <taxon>Eukaryota</taxon>
        <taxon>Metazoa</taxon>
        <taxon>Ecdysozoa</taxon>
        <taxon>Arthropoda</taxon>
        <taxon>Hexapoda</taxon>
        <taxon>Collembola</taxon>
        <taxon>Symphypleona</taxon>
        <taxon>Sminthuridae</taxon>
        <taxon>Allacma</taxon>
    </lineage>
</organism>
<dbReference type="InterPro" id="IPR000859">
    <property type="entry name" value="CUB_dom"/>
</dbReference>
<dbReference type="SMART" id="SM00192">
    <property type="entry name" value="LDLa"/>
    <property type="match status" value="1"/>
</dbReference>
<evidence type="ECO:0000256" key="2">
    <source>
        <dbReference type="PROSITE-ProRule" id="PRU00124"/>
    </source>
</evidence>
<keyword evidence="6" id="KW-1185">Reference proteome</keyword>